<proteinExistence type="predicted"/>
<dbReference type="EMBL" id="LAZR01000113">
    <property type="protein sequence ID" value="KKN90166.1"/>
    <property type="molecule type" value="Genomic_DNA"/>
</dbReference>
<evidence type="ECO:0000313" key="1">
    <source>
        <dbReference type="EMBL" id="KKN90166.1"/>
    </source>
</evidence>
<organism evidence="1">
    <name type="scientific">marine sediment metagenome</name>
    <dbReference type="NCBI Taxonomy" id="412755"/>
    <lineage>
        <taxon>unclassified sequences</taxon>
        <taxon>metagenomes</taxon>
        <taxon>ecological metagenomes</taxon>
    </lineage>
</organism>
<dbReference type="AlphaFoldDB" id="A0A0F9WUX1"/>
<sequence>MAIWIEIHCDVRWGGPCEPGRLEPFCATNNGDNPGALSSNPLARVHRALTNIKADAIERGWKKTKEGWVCPGCQKKPPMEAEGKGG</sequence>
<protein>
    <submittedName>
        <fullName evidence="1">Uncharacterized protein</fullName>
    </submittedName>
</protein>
<name>A0A0F9WUX1_9ZZZZ</name>
<comment type="caution">
    <text evidence="1">The sequence shown here is derived from an EMBL/GenBank/DDBJ whole genome shotgun (WGS) entry which is preliminary data.</text>
</comment>
<reference evidence="1" key="1">
    <citation type="journal article" date="2015" name="Nature">
        <title>Complex archaea that bridge the gap between prokaryotes and eukaryotes.</title>
        <authorList>
            <person name="Spang A."/>
            <person name="Saw J.H."/>
            <person name="Jorgensen S.L."/>
            <person name="Zaremba-Niedzwiedzka K."/>
            <person name="Martijn J."/>
            <person name="Lind A.E."/>
            <person name="van Eijk R."/>
            <person name="Schleper C."/>
            <person name="Guy L."/>
            <person name="Ettema T.J."/>
        </authorList>
    </citation>
    <scope>NUCLEOTIDE SEQUENCE</scope>
</reference>
<accession>A0A0F9WUX1</accession>
<gene>
    <name evidence="1" type="ORF">LCGC14_0232820</name>
</gene>